<reference evidence="2 3" key="1">
    <citation type="submission" date="2019-02" db="EMBL/GenBank/DDBJ databases">
        <title>Deep-cultivation of Planctomycetes and their phenomic and genomic characterization uncovers novel biology.</title>
        <authorList>
            <person name="Wiegand S."/>
            <person name="Jogler M."/>
            <person name="Boedeker C."/>
            <person name="Pinto D."/>
            <person name="Vollmers J."/>
            <person name="Rivas-Marin E."/>
            <person name="Kohn T."/>
            <person name="Peeters S.H."/>
            <person name="Heuer A."/>
            <person name="Rast P."/>
            <person name="Oberbeckmann S."/>
            <person name="Bunk B."/>
            <person name="Jeske O."/>
            <person name="Meyerdierks A."/>
            <person name="Storesund J.E."/>
            <person name="Kallscheuer N."/>
            <person name="Luecker S."/>
            <person name="Lage O.M."/>
            <person name="Pohl T."/>
            <person name="Merkel B.J."/>
            <person name="Hornburger P."/>
            <person name="Mueller R.-W."/>
            <person name="Bruemmer F."/>
            <person name="Labrenz M."/>
            <person name="Spormann A.M."/>
            <person name="Op Den Camp H."/>
            <person name="Overmann J."/>
            <person name="Amann R."/>
            <person name="Jetten M.S.M."/>
            <person name="Mascher T."/>
            <person name="Medema M.H."/>
            <person name="Devos D.P."/>
            <person name="Kaster A.-K."/>
            <person name="Ovreas L."/>
            <person name="Rohde M."/>
            <person name="Galperin M.Y."/>
            <person name="Jogler C."/>
        </authorList>
    </citation>
    <scope>NUCLEOTIDE SEQUENCE [LARGE SCALE GENOMIC DNA]</scope>
    <source>
        <strain evidence="2 3">Poly41</strain>
    </source>
</reference>
<gene>
    <name evidence="2" type="ORF">Poly41_63460</name>
</gene>
<sequence>MIETFREYSRLSGGFFPTSVDQWTLTQLIYREFTSDRMQKPGGKQELAETQAKLQPGLMFRVQLPPEADAHYAGNGVALGAADTPIFWYRPKDAKAYRVVYADLSVREADTPPSVPDALPVPAPPSPKE</sequence>
<feature type="compositionally biased region" description="Pro residues" evidence="1">
    <location>
        <begin position="113"/>
        <end position="129"/>
    </location>
</feature>
<dbReference type="EMBL" id="SJPV01000018">
    <property type="protein sequence ID" value="TWU31155.1"/>
    <property type="molecule type" value="Genomic_DNA"/>
</dbReference>
<evidence type="ECO:0000313" key="3">
    <source>
        <dbReference type="Proteomes" id="UP000319143"/>
    </source>
</evidence>
<evidence type="ECO:0000256" key="1">
    <source>
        <dbReference type="SAM" id="MobiDB-lite"/>
    </source>
</evidence>
<organism evidence="2 3">
    <name type="scientific">Novipirellula artificiosorum</name>
    <dbReference type="NCBI Taxonomy" id="2528016"/>
    <lineage>
        <taxon>Bacteria</taxon>
        <taxon>Pseudomonadati</taxon>
        <taxon>Planctomycetota</taxon>
        <taxon>Planctomycetia</taxon>
        <taxon>Pirellulales</taxon>
        <taxon>Pirellulaceae</taxon>
        <taxon>Novipirellula</taxon>
    </lineage>
</organism>
<proteinExistence type="predicted"/>
<accession>A0A5C6D513</accession>
<dbReference type="AlphaFoldDB" id="A0A5C6D513"/>
<evidence type="ECO:0000313" key="2">
    <source>
        <dbReference type="EMBL" id="TWU31155.1"/>
    </source>
</evidence>
<dbReference type="RefSeq" id="WP_146531043.1">
    <property type="nucleotide sequence ID" value="NZ_SJPV01000018.1"/>
</dbReference>
<feature type="region of interest" description="Disordered" evidence="1">
    <location>
        <begin position="109"/>
        <end position="129"/>
    </location>
</feature>
<keyword evidence="3" id="KW-1185">Reference proteome</keyword>
<comment type="caution">
    <text evidence="2">The sequence shown here is derived from an EMBL/GenBank/DDBJ whole genome shotgun (WGS) entry which is preliminary data.</text>
</comment>
<name>A0A5C6D513_9BACT</name>
<dbReference type="OrthoDB" id="291826at2"/>
<dbReference type="Proteomes" id="UP000319143">
    <property type="component" value="Unassembled WGS sequence"/>
</dbReference>
<protein>
    <submittedName>
        <fullName evidence="2">Uncharacterized protein</fullName>
    </submittedName>
</protein>